<sequence>MAARELLDAAASRERKAAAAQARKGGTAGKRKASVASAVPRKGTDHGAATAAAAGHATAAALQGVSGHGFGAGHSPTNFANCSNFLTGAGAFFDSPGHSPLSQAWTLPQSSDPAAWDSDPIPPGGFTNFIQPHLSQNFNFVGGPSHYAPFKPARPMDIPPDEEDAPVQNNQSIHVDSEEEVVRTAKRIIWSQTKDVRLVE</sequence>
<dbReference type="Proteomes" id="UP000636709">
    <property type="component" value="Unassembled WGS sequence"/>
</dbReference>
<dbReference type="OrthoDB" id="718673at2759"/>
<evidence type="ECO:0000256" key="1">
    <source>
        <dbReference type="SAM" id="MobiDB-lite"/>
    </source>
</evidence>
<keyword evidence="3" id="KW-1185">Reference proteome</keyword>
<comment type="caution">
    <text evidence="2">The sequence shown here is derived from an EMBL/GenBank/DDBJ whole genome shotgun (WGS) entry which is preliminary data.</text>
</comment>
<gene>
    <name evidence="2" type="ORF">HU200_040036</name>
</gene>
<dbReference type="AlphaFoldDB" id="A0A835EJ52"/>
<feature type="region of interest" description="Disordered" evidence="1">
    <location>
        <begin position="1"/>
        <end position="50"/>
    </location>
</feature>
<evidence type="ECO:0000313" key="3">
    <source>
        <dbReference type="Proteomes" id="UP000636709"/>
    </source>
</evidence>
<reference evidence="2" key="1">
    <citation type="submission" date="2020-07" db="EMBL/GenBank/DDBJ databases">
        <title>Genome sequence and genetic diversity analysis of an under-domesticated orphan crop, white fonio (Digitaria exilis).</title>
        <authorList>
            <person name="Bennetzen J.L."/>
            <person name="Chen S."/>
            <person name="Ma X."/>
            <person name="Wang X."/>
            <person name="Yssel A.E.J."/>
            <person name="Chaluvadi S.R."/>
            <person name="Johnson M."/>
            <person name="Gangashetty P."/>
            <person name="Hamidou F."/>
            <person name="Sanogo M.D."/>
            <person name="Zwaenepoel A."/>
            <person name="Wallace J."/>
            <person name="Van De Peer Y."/>
            <person name="Van Deynze A."/>
        </authorList>
    </citation>
    <scope>NUCLEOTIDE SEQUENCE</scope>
    <source>
        <tissue evidence="2">Leaves</tissue>
    </source>
</reference>
<proteinExistence type="predicted"/>
<accession>A0A835EJ52</accession>
<name>A0A835EJ52_9POAL</name>
<protein>
    <submittedName>
        <fullName evidence="2">Uncharacterized protein</fullName>
    </submittedName>
</protein>
<dbReference type="EMBL" id="JACEFO010001962">
    <property type="protein sequence ID" value="KAF8691916.1"/>
    <property type="molecule type" value="Genomic_DNA"/>
</dbReference>
<evidence type="ECO:0000313" key="2">
    <source>
        <dbReference type="EMBL" id="KAF8691916.1"/>
    </source>
</evidence>
<feature type="compositionally biased region" description="Basic and acidic residues" evidence="1">
    <location>
        <begin position="1"/>
        <end position="17"/>
    </location>
</feature>
<organism evidence="2 3">
    <name type="scientific">Digitaria exilis</name>
    <dbReference type="NCBI Taxonomy" id="1010633"/>
    <lineage>
        <taxon>Eukaryota</taxon>
        <taxon>Viridiplantae</taxon>
        <taxon>Streptophyta</taxon>
        <taxon>Embryophyta</taxon>
        <taxon>Tracheophyta</taxon>
        <taxon>Spermatophyta</taxon>
        <taxon>Magnoliopsida</taxon>
        <taxon>Liliopsida</taxon>
        <taxon>Poales</taxon>
        <taxon>Poaceae</taxon>
        <taxon>PACMAD clade</taxon>
        <taxon>Panicoideae</taxon>
        <taxon>Panicodae</taxon>
        <taxon>Paniceae</taxon>
        <taxon>Anthephorinae</taxon>
        <taxon>Digitaria</taxon>
    </lineage>
</organism>